<comment type="catalytic activity">
    <reaction evidence="6 7">
        <text>carbamoyl phosphate + L-aspartate = N-carbamoyl-L-aspartate + phosphate + H(+)</text>
        <dbReference type="Rhea" id="RHEA:20013"/>
        <dbReference type="ChEBI" id="CHEBI:15378"/>
        <dbReference type="ChEBI" id="CHEBI:29991"/>
        <dbReference type="ChEBI" id="CHEBI:32814"/>
        <dbReference type="ChEBI" id="CHEBI:43474"/>
        <dbReference type="ChEBI" id="CHEBI:58228"/>
        <dbReference type="EC" id="2.1.3.2"/>
    </reaction>
</comment>
<dbReference type="PANTHER" id="PTHR45753">
    <property type="entry name" value="ORNITHINE CARBAMOYLTRANSFERASE, MITOCHONDRIAL"/>
    <property type="match status" value="1"/>
</dbReference>
<feature type="domain" description="Aspartate/ornithine carbamoyltransferase Asp/Orn-binding" evidence="8">
    <location>
        <begin position="149"/>
        <end position="298"/>
    </location>
</feature>
<feature type="binding site" evidence="7">
    <location>
        <position position="263"/>
    </location>
    <ligand>
        <name>carbamoyl phosphate</name>
        <dbReference type="ChEBI" id="CHEBI:58228"/>
    </ligand>
</feature>
<evidence type="ECO:0000259" key="8">
    <source>
        <dbReference type="Pfam" id="PF00185"/>
    </source>
</evidence>
<dbReference type="HAMAP" id="MF_00001">
    <property type="entry name" value="Asp_carb_tr"/>
    <property type="match status" value="1"/>
</dbReference>
<evidence type="ECO:0000256" key="6">
    <source>
        <dbReference type="ARBA" id="ARBA00048859"/>
    </source>
</evidence>
<keyword evidence="3 7" id="KW-0808">Transferase</keyword>
<keyword evidence="11" id="KW-1185">Reference proteome</keyword>
<dbReference type="InterPro" id="IPR002082">
    <property type="entry name" value="Asp_carbamoyltransf"/>
</dbReference>
<evidence type="ECO:0000313" key="11">
    <source>
        <dbReference type="Proteomes" id="UP001589688"/>
    </source>
</evidence>
<dbReference type="NCBIfam" id="NF002032">
    <property type="entry name" value="PRK00856.1"/>
    <property type="match status" value="1"/>
</dbReference>
<feature type="binding site" evidence="7">
    <location>
        <position position="224"/>
    </location>
    <ligand>
        <name>L-aspartate</name>
        <dbReference type="ChEBI" id="CHEBI:29991"/>
    </ligand>
</feature>
<feature type="binding site" evidence="7">
    <location>
        <position position="264"/>
    </location>
    <ligand>
        <name>carbamoyl phosphate</name>
        <dbReference type="ChEBI" id="CHEBI:58228"/>
    </ligand>
</feature>
<evidence type="ECO:0000313" key="10">
    <source>
        <dbReference type="EMBL" id="MFB9897380.1"/>
    </source>
</evidence>
<evidence type="ECO:0000256" key="7">
    <source>
        <dbReference type="HAMAP-Rule" id="MF_00001"/>
    </source>
</evidence>
<comment type="pathway">
    <text evidence="1 7">Pyrimidine metabolism; UMP biosynthesis via de novo pathway; (S)-dihydroorotate from bicarbonate: step 2/3.</text>
</comment>
<feature type="binding site" evidence="7">
    <location>
        <position position="51"/>
    </location>
    <ligand>
        <name>carbamoyl phosphate</name>
        <dbReference type="ChEBI" id="CHEBI:58228"/>
    </ligand>
</feature>
<evidence type="ECO:0000259" key="9">
    <source>
        <dbReference type="Pfam" id="PF02729"/>
    </source>
</evidence>
<keyword evidence="4 7" id="KW-0665">Pyrimidine biosynthesis</keyword>
<dbReference type="InterPro" id="IPR006131">
    <property type="entry name" value="Asp_carbamoyltransf_Asp/Orn-bd"/>
</dbReference>
<feature type="binding site" evidence="7">
    <location>
        <position position="80"/>
    </location>
    <ligand>
        <name>L-aspartate</name>
        <dbReference type="ChEBI" id="CHEBI:29991"/>
    </ligand>
</feature>
<dbReference type="PRINTS" id="PR00100">
    <property type="entry name" value="AOTCASE"/>
</dbReference>
<dbReference type="Pfam" id="PF00185">
    <property type="entry name" value="OTCace"/>
    <property type="match status" value="1"/>
</dbReference>
<gene>
    <name evidence="7 10" type="primary">pyrB</name>
    <name evidence="10" type="ORF">ACFFK8_06085</name>
</gene>
<evidence type="ECO:0000256" key="4">
    <source>
        <dbReference type="ARBA" id="ARBA00022975"/>
    </source>
</evidence>
<comment type="subunit">
    <text evidence="7">Heterododecamer (2C3:3R2) of six catalytic PyrB chains organized as two trimers (C3), and six regulatory PyrI chains organized as three dimers (R2).</text>
</comment>
<comment type="caution">
    <text evidence="10">The sequence shown here is derived from an EMBL/GenBank/DDBJ whole genome shotgun (WGS) entry which is preliminary data.</text>
</comment>
<dbReference type="PROSITE" id="PS00097">
    <property type="entry name" value="CARBAMOYLTRANSFERASE"/>
    <property type="match status" value="1"/>
</dbReference>
<dbReference type="InterPro" id="IPR006132">
    <property type="entry name" value="Asp/Orn_carbamoyltranf_P-bd"/>
</dbReference>
<reference evidence="10 11" key="1">
    <citation type="submission" date="2024-09" db="EMBL/GenBank/DDBJ databases">
        <authorList>
            <person name="Sun Q."/>
            <person name="Mori K."/>
        </authorList>
    </citation>
    <scope>NUCLEOTIDE SEQUENCE [LARGE SCALE GENOMIC DNA]</scope>
    <source>
        <strain evidence="10 11">ATCC 51272</strain>
    </source>
</reference>
<sequence length="318" mass="36643">MEKHNFVTIADLSKEKILYLLDMAQEFERHPNRELLKGKVVATLFFEPSTRTQLSFQTAANRLGARVIGFSDAKTSSTTKGETLKDTILMVSNYADIIAMRHHIEGAAQYASEVVPIPIINAGDGAHMHPSQCMLDLYSIYKTQGTLENLNIYLVGDLKYGRTVHSLITAMRHFNPTFHFIAPEELAMPQEYKIYCKKHNIEFHEHTAFTEDEIAHADILYMTRVQKERFSDLMEYERVKNVYILHESMLHKARPNMKIMHPLPRVNEIAYDVDNNPHAYYIQQAKNGLYAREAIFCYCLGITLDDVRNDTTIICSEY</sequence>
<accession>A0ABV5ZKC0</accession>
<feature type="domain" description="Aspartate/ornithine carbamoyltransferase carbamoyl-P binding" evidence="9">
    <location>
        <begin position="5"/>
        <end position="141"/>
    </location>
</feature>
<proteinExistence type="inferred from homology"/>
<feature type="binding site" evidence="7">
    <location>
        <position position="162"/>
    </location>
    <ligand>
        <name>L-aspartate</name>
        <dbReference type="ChEBI" id="CHEBI:29991"/>
    </ligand>
</feature>
<feature type="binding site" evidence="7">
    <location>
        <position position="129"/>
    </location>
    <ligand>
        <name>carbamoyl phosphate</name>
        <dbReference type="ChEBI" id="CHEBI:58228"/>
    </ligand>
</feature>
<dbReference type="EC" id="2.1.3.2" evidence="7"/>
<dbReference type="Gene3D" id="3.40.50.1370">
    <property type="entry name" value="Aspartate/ornithine carbamoyltransferase"/>
    <property type="match status" value="2"/>
</dbReference>
<dbReference type="Proteomes" id="UP001589688">
    <property type="component" value="Unassembled WGS sequence"/>
</dbReference>
<evidence type="ECO:0000256" key="3">
    <source>
        <dbReference type="ARBA" id="ARBA00022679"/>
    </source>
</evidence>
<comment type="function">
    <text evidence="5 7">Catalyzes the condensation of carbamoyl phosphate and aspartate to form carbamoyl aspartate and inorganic phosphate, the committed step in the de novo pyrimidine nucleotide biosynthesis pathway.</text>
</comment>
<dbReference type="InterPro" id="IPR006130">
    <property type="entry name" value="Asp/Orn_carbamoylTrfase"/>
</dbReference>
<dbReference type="NCBIfam" id="TIGR00670">
    <property type="entry name" value="asp_carb_tr"/>
    <property type="match status" value="1"/>
</dbReference>
<name>A0ABV5ZKC0_9BACT</name>
<dbReference type="GO" id="GO:0004070">
    <property type="term" value="F:aspartate carbamoyltransferase activity"/>
    <property type="evidence" value="ECO:0007669"/>
    <property type="project" value="UniProtKB-EC"/>
</dbReference>
<evidence type="ECO:0000256" key="5">
    <source>
        <dbReference type="ARBA" id="ARBA00043884"/>
    </source>
</evidence>
<evidence type="ECO:0000256" key="1">
    <source>
        <dbReference type="ARBA" id="ARBA00004852"/>
    </source>
</evidence>
<dbReference type="RefSeq" id="WP_027952771.1">
    <property type="nucleotide sequence ID" value="NZ_JADU01000033.1"/>
</dbReference>
<dbReference type="SUPFAM" id="SSF53671">
    <property type="entry name" value="Aspartate/ornithine carbamoyltransferase"/>
    <property type="match status" value="1"/>
</dbReference>
<feature type="binding site" evidence="7">
    <location>
        <position position="101"/>
    </location>
    <ligand>
        <name>carbamoyl phosphate</name>
        <dbReference type="ChEBI" id="CHEBI:58228"/>
    </ligand>
</feature>
<dbReference type="Pfam" id="PF02729">
    <property type="entry name" value="OTCace_N"/>
    <property type="match status" value="1"/>
</dbReference>
<dbReference type="PRINTS" id="PR00101">
    <property type="entry name" value="ATCASE"/>
</dbReference>
<evidence type="ECO:0000256" key="2">
    <source>
        <dbReference type="ARBA" id="ARBA00008896"/>
    </source>
</evidence>
<dbReference type="InterPro" id="IPR036901">
    <property type="entry name" value="Asp/Orn_carbamoylTrfase_sf"/>
</dbReference>
<feature type="binding site" evidence="7">
    <location>
        <position position="132"/>
    </location>
    <ligand>
        <name>carbamoyl phosphate</name>
        <dbReference type="ChEBI" id="CHEBI:58228"/>
    </ligand>
</feature>
<protein>
    <recommendedName>
        <fullName evidence="7">Aspartate carbamoyltransferase</fullName>
        <ecNumber evidence="7">2.1.3.2</ecNumber>
    </recommendedName>
    <alternativeName>
        <fullName evidence="7">Aspartate transcarbamylase</fullName>
        <shortName evidence="7">ATCase</shortName>
    </alternativeName>
</protein>
<organism evidence="10 11">
    <name type="scientific">Hallella seregens ATCC 51272</name>
    <dbReference type="NCBI Taxonomy" id="1336250"/>
    <lineage>
        <taxon>Bacteria</taxon>
        <taxon>Pseudomonadati</taxon>
        <taxon>Bacteroidota</taxon>
        <taxon>Bacteroidia</taxon>
        <taxon>Bacteroidales</taxon>
        <taxon>Prevotellaceae</taxon>
        <taxon>Hallella</taxon>
    </lineage>
</organism>
<dbReference type="PANTHER" id="PTHR45753:SF6">
    <property type="entry name" value="ASPARTATE CARBAMOYLTRANSFERASE"/>
    <property type="match status" value="1"/>
</dbReference>
<feature type="binding site" evidence="7">
    <location>
        <position position="52"/>
    </location>
    <ligand>
        <name>carbamoyl phosphate</name>
        <dbReference type="ChEBI" id="CHEBI:58228"/>
    </ligand>
</feature>
<dbReference type="EMBL" id="JBHLZF010000002">
    <property type="protein sequence ID" value="MFB9897380.1"/>
    <property type="molecule type" value="Genomic_DNA"/>
</dbReference>
<comment type="similarity">
    <text evidence="2 7">Belongs to the aspartate/ornithine carbamoyltransferase superfamily. ATCase family.</text>
</comment>